<sequence>MLASCAPWGTALLAVGPGSCFLTVGTMPCRFDSAHHSNMPVKKNTASSSAAGNSGEHFFIPNGISVQLVEEDPTSTKKAAHNTIFFSKEQFNVGLDFPLLSIFKQFLHYTQIPLAHIHSNIVQVLMGWNILNMLFHLDLSLLELVTSLLDLNKGGAKGHVLVRGPWAGLIEHLERDFHPNYSLKIPGKDKRGRLVEWVEEASFICLNKLFEIIASERNHQTLISALNLLAKKKNRPSVKVTKASTLVPKFPTTSTPSASNSADSSVQAFKGDSDSLRLDPNNPGTYHFELELEPITLRFIDEPEAEKDMLADLRADFKERHRKRLHEAINMVPSPAKKACPEGAQEEPGREVPLMPVPPPDTMGPSSAPAAEKEVGSTLGGASSGTTPVEEVLDQKDTPASALPPSWDEMMDMLKRVSCFTDAEPPSTKMSDFFPLTNYSCQGISLYVIRLEDLLDNPFVQLFQDVPHFHQILSLKAENASARFNLDIIASYSASLLDAGNPSRMGCSNCSPIGDRRRRPTPDPEDREAPSICKVYHSFLPDSMPWAGCWGTSTMKSTMTCPFMDNLGWYSIPHSLNSMAHFSIISDKSGLCKILRRGWLVSTTIG</sequence>
<evidence type="ECO:0000256" key="2">
    <source>
        <dbReference type="SAM" id="SignalP"/>
    </source>
</evidence>
<keyword evidence="2" id="KW-0732">Signal</keyword>
<evidence type="ECO:0000313" key="4">
    <source>
        <dbReference type="Proteomes" id="UP000288805"/>
    </source>
</evidence>
<organism evidence="3 4">
    <name type="scientific">Vitis vinifera</name>
    <name type="common">Grape</name>
    <dbReference type="NCBI Taxonomy" id="29760"/>
    <lineage>
        <taxon>Eukaryota</taxon>
        <taxon>Viridiplantae</taxon>
        <taxon>Streptophyta</taxon>
        <taxon>Embryophyta</taxon>
        <taxon>Tracheophyta</taxon>
        <taxon>Spermatophyta</taxon>
        <taxon>Magnoliopsida</taxon>
        <taxon>eudicotyledons</taxon>
        <taxon>Gunneridae</taxon>
        <taxon>Pentapetalae</taxon>
        <taxon>rosids</taxon>
        <taxon>Vitales</taxon>
        <taxon>Vitaceae</taxon>
        <taxon>Viteae</taxon>
        <taxon>Vitis</taxon>
    </lineage>
</organism>
<dbReference type="AlphaFoldDB" id="A0A438K796"/>
<accession>A0A438K796</accession>
<protein>
    <submittedName>
        <fullName evidence="3">Uncharacterized protein</fullName>
    </submittedName>
</protein>
<feature type="region of interest" description="Disordered" evidence="1">
    <location>
        <begin position="248"/>
        <end position="282"/>
    </location>
</feature>
<dbReference type="Proteomes" id="UP000288805">
    <property type="component" value="Unassembled WGS sequence"/>
</dbReference>
<proteinExistence type="predicted"/>
<feature type="signal peptide" evidence="2">
    <location>
        <begin position="1"/>
        <end position="20"/>
    </location>
</feature>
<evidence type="ECO:0000313" key="3">
    <source>
        <dbReference type="EMBL" id="RVX17069.1"/>
    </source>
</evidence>
<reference evidence="3 4" key="1">
    <citation type="journal article" date="2018" name="PLoS Genet.">
        <title>Population sequencing reveals clonal diversity and ancestral inbreeding in the grapevine cultivar Chardonnay.</title>
        <authorList>
            <person name="Roach M.J."/>
            <person name="Johnson D.L."/>
            <person name="Bohlmann J."/>
            <person name="van Vuuren H.J."/>
            <person name="Jones S.J."/>
            <person name="Pretorius I.S."/>
            <person name="Schmidt S.A."/>
            <person name="Borneman A.R."/>
        </authorList>
    </citation>
    <scope>NUCLEOTIDE SEQUENCE [LARGE SCALE GENOMIC DNA]</scope>
    <source>
        <strain evidence="4">cv. Chardonnay</strain>
        <tissue evidence="3">Leaf</tissue>
    </source>
</reference>
<comment type="caution">
    <text evidence="3">The sequence shown here is derived from an EMBL/GenBank/DDBJ whole genome shotgun (WGS) entry which is preliminary data.</text>
</comment>
<feature type="compositionally biased region" description="Low complexity" evidence="1">
    <location>
        <begin position="251"/>
        <end position="265"/>
    </location>
</feature>
<evidence type="ECO:0000256" key="1">
    <source>
        <dbReference type="SAM" id="MobiDB-lite"/>
    </source>
</evidence>
<feature type="compositionally biased region" description="Basic and acidic residues" evidence="1">
    <location>
        <begin position="520"/>
        <end position="529"/>
    </location>
</feature>
<feature type="chain" id="PRO_5019427693" evidence="2">
    <location>
        <begin position="21"/>
        <end position="606"/>
    </location>
</feature>
<dbReference type="EMBL" id="QGNW01000014">
    <property type="protein sequence ID" value="RVX17069.1"/>
    <property type="molecule type" value="Genomic_DNA"/>
</dbReference>
<gene>
    <name evidence="3" type="ORF">CK203_003027</name>
</gene>
<feature type="region of interest" description="Disordered" evidence="1">
    <location>
        <begin position="508"/>
        <end position="529"/>
    </location>
</feature>
<feature type="region of interest" description="Disordered" evidence="1">
    <location>
        <begin position="335"/>
        <end position="406"/>
    </location>
</feature>
<name>A0A438K796_VITVI</name>